<reference evidence="2 3" key="1">
    <citation type="journal article" date="2024" name="Nat. Commun.">
        <title>Phylogenomics reveals the evolutionary origins of lichenization in chlorophyte algae.</title>
        <authorList>
            <person name="Puginier C."/>
            <person name="Libourel C."/>
            <person name="Otte J."/>
            <person name="Skaloud P."/>
            <person name="Haon M."/>
            <person name="Grisel S."/>
            <person name="Petersen M."/>
            <person name="Berrin J.G."/>
            <person name="Delaux P.M."/>
            <person name="Dal Grande F."/>
            <person name="Keller J."/>
        </authorList>
    </citation>
    <scope>NUCLEOTIDE SEQUENCE [LARGE SCALE GENOMIC DNA]</scope>
    <source>
        <strain evidence="2 3">SAG 2043</strain>
    </source>
</reference>
<accession>A0AAW1PXF1</accession>
<dbReference type="EMBL" id="JALJOR010000008">
    <property type="protein sequence ID" value="KAK9812843.1"/>
    <property type="molecule type" value="Genomic_DNA"/>
</dbReference>
<dbReference type="Proteomes" id="UP001489004">
    <property type="component" value="Unassembled WGS sequence"/>
</dbReference>
<feature type="region of interest" description="Disordered" evidence="1">
    <location>
        <begin position="1"/>
        <end position="27"/>
    </location>
</feature>
<sequence>MGAPSSTKKPFFTAKTPVKGTAGHDNTEATLPDRFEAPVACISFNNAGEPVYGLTDKPSIRMLRYEFEQQKAAENQASEDHFMARPSGSRHDAYHAYQAHIAAEEEKHGWDSQLARGAARCRRSQILATSHDNTLLYSESTAHVRPSTAPSQEGKGSGAARTRHHDQANSLAFNFGTTAAHGARFHAHSEFDAAHEHVDDAANRTFEGKVRSRAEYSNFMTERKAQEQELLKQYPHGLPAGKLREARAKGFKVGGLGYGFSTSAGAHSTILLRPSRQLSRGEFLAPGV</sequence>
<keyword evidence="3" id="KW-1185">Reference proteome</keyword>
<evidence type="ECO:0000313" key="3">
    <source>
        <dbReference type="Proteomes" id="UP001489004"/>
    </source>
</evidence>
<organism evidence="2 3">
    <name type="scientific">[Myrmecia] bisecta</name>
    <dbReference type="NCBI Taxonomy" id="41462"/>
    <lineage>
        <taxon>Eukaryota</taxon>
        <taxon>Viridiplantae</taxon>
        <taxon>Chlorophyta</taxon>
        <taxon>core chlorophytes</taxon>
        <taxon>Trebouxiophyceae</taxon>
        <taxon>Trebouxiales</taxon>
        <taxon>Trebouxiaceae</taxon>
        <taxon>Myrmecia</taxon>
    </lineage>
</organism>
<comment type="caution">
    <text evidence="2">The sequence shown here is derived from an EMBL/GenBank/DDBJ whole genome shotgun (WGS) entry which is preliminary data.</text>
</comment>
<proteinExistence type="predicted"/>
<name>A0AAW1PXF1_9CHLO</name>
<evidence type="ECO:0000313" key="2">
    <source>
        <dbReference type="EMBL" id="KAK9812843.1"/>
    </source>
</evidence>
<feature type="region of interest" description="Disordered" evidence="1">
    <location>
        <begin position="137"/>
        <end position="164"/>
    </location>
</feature>
<dbReference type="AlphaFoldDB" id="A0AAW1PXF1"/>
<protein>
    <submittedName>
        <fullName evidence="2">Uncharacterized protein</fullName>
    </submittedName>
</protein>
<gene>
    <name evidence="2" type="ORF">WJX72_004619</name>
</gene>
<evidence type="ECO:0000256" key="1">
    <source>
        <dbReference type="SAM" id="MobiDB-lite"/>
    </source>
</evidence>